<dbReference type="EMBL" id="JBBPBN010000043">
    <property type="protein sequence ID" value="KAK8997370.1"/>
    <property type="molecule type" value="Genomic_DNA"/>
</dbReference>
<evidence type="ECO:0000313" key="2">
    <source>
        <dbReference type="EMBL" id="KAK8997370.1"/>
    </source>
</evidence>
<protein>
    <submittedName>
        <fullName evidence="2">Uncharacterized protein</fullName>
    </submittedName>
</protein>
<reference evidence="2 3" key="1">
    <citation type="journal article" date="2024" name="G3 (Bethesda)">
        <title>Genome assembly of Hibiscus sabdariffa L. provides insights into metabolisms of medicinal natural products.</title>
        <authorList>
            <person name="Kim T."/>
        </authorList>
    </citation>
    <scope>NUCLEOTIDE SEQUENCE [LARGE SCALE GENOMIC DNA]</scope>
    <source>
        <strain evidence="2">TK-2024</strain>
        <tissue evidence="2">Old leaves</tissue>
    </source>
</reference>
<proteinExistence type="predicted"/>
<feature type="compositionally biased region" description="Basic residues" evidence="1">
    <location>
        <begin position="1"/>
        <end position="22"/>
    </location>
</feature>
<name>A0ABR2Q9N0_9ROSI</name>
<gene>
    <name evidence="2" type="ORF">V6N11_020850</name>
</gene>
<evidence type="ECO:0000256" key="1">
    <source>
        <dbReference type="SAM" id="MobiDB-lite"/>
    </source>
</evidence>
<keyword evidence="3" id="KW-1185">Reference proteome</keyword>
<evidence type="ECO:0000313" key="3">
    <source>
        <dbReference type="Proteomes" id="UP001396334"/>
    </source>
</evidence>
<accession>A0ABR2Q9N0</accession>
<sequence>MTPMRKKPEGRRKSLKKFPARRKALEKGIEDPEKVENWTIAVAFYDENLYMLKVKNNTEAKALEVISSVNNLNTINFSKLPPTSVIKQLTIAVEAGSNFKSIKDLLASSGNSSPLRERTGLTFSAVKSLVLRDKEASSFGDC</sequence>
<feature type="region of interest" description="Disordered" evidence="1">
    <location>
        <begin position="1"/>
        <end position="23"/>
    </location>
</feature>
<dbReference type="Proteomes" id="UP001396334">
    <property type="component" value="Unassembled WGS sequence"/>
</dbReference>
<comment type="caution">
    <text evidence="2">The sequence shown here is derived from an EMBL/GenBank/DDBJ whole genome shotgun (WGS) entry which is preliminary data.</text>
</comment>
<organism evidence="2 3">
    <name type="scientific">Hibiscus sabdariffa</name>
    <name type="common">roselle</name>
    <dbReference type="NCBI Taxonomy" id="183260"/>
    <lineage>
        <taxon>Eukaryota</taxon>
        <taxon>Viridiplantae</taxon>
        <taxon>Streptophyta</taxon>
        <taxon>Embryophyta</taxon>
        <taxon>Tracheophyta</taxon>
        <taxon>Spermatophyta</taxon>
        <taxon>Magnoliopsida</taxon>
        <taxon>eudicotyledons</taxon>
        <taxon>Gunneridae</taxon>
        <taxon>Pentapetalae</taxon>
        <taxon>rosids</taxon>
        <taxon>malvids</taxon>
        <taxon>Malvales</taxon>
        <taxon>Malvaceae</taxon>
        <taxon>Malvoideae</taxon>
        <taxon>Hibiscus</taxon>
    </lineage>
</organism>